<keyword evidence="2" id="KW-0521">NADP</keyword>
<gene>
    <name evidence="5" type="ORF">SOCE26_032800</name>
</gene>
<sequence length="263" mass="27824">MRRIAVVSGGNRGIGLEICRQLARRGIHVVLASRDERRGSAAAKALAEQGLSVEPRRLDVADDASVEELARGIEAEHGGADIVVNNAGVAMDGFDAEVARATIDVNFFGALRLTDALLPRMRPEGRIVMVTSGLGDRRSLSRPLKAQVGKADLTRDELLRLMHKFVDDVAAGRHAAEGWPTSAYAVSKMGINALTGVVARELAQDGRGILCNAACPGWVRTDMGGAHAPRSVEEGAETPVWLATLPPGGPQGGVFRDKAPAAW</sequence>
<dbReference type="OrthoDB" id="5334159at2"/>
<dbReference type="RefSeq" id="WP_104980573.1">
    <property type="nucleotide sequence ID" value="NZ_CP012673.1"/>
</dbReference>
<evidence type="ECO:0000256" key="3">
    <source>
        <dbReference type="ARBA" id="ARBA00023002"/>
    </source>
</evidence>
<dbReference type="InterPro" id="IPR036291">
    <property type="entry name" value="NAD(P)-bd_dom_sf"/>
</dbReference>
<dbReference type="PANTHER" id="PTHR43963">
    <property type="entry name" value="CARBONYL REDUCTASE 1-RELATED"/>
    <property type="match status" value="1"/>
</dbReference>
<proteinExistence type="inferred from homology"/>
<evidence type="ECO:0000256" key="1">
    <source>
        <dbReference type="ARBA" id="ARBA00006484"/>
    </source>
</evidence>
<dbReference type="PANTHER" id="PTHR43963:SF6">
    <property type="entry name" value="CHAIN DEHYDROGENASE FAMILY PROTEIN, PUTATIVE (AFU_ORTHOLOGUE AFUA_3G15350)-RELATED"/>
    <property type="match status" value="1"/>
</dbReference>
<keyword evidence="3" id="KW-0560">Oxidoreductase</keyword>
<dbReference type="PRINTS" id="PR00081">
    <property type="entry name" value="GDHRDH"/>
</dbReference>
<dbReference type="PROSITE" id="PS00061">
    <property type="entry name" value="ADH_SHORT"/>
    <property type="match status" value="1"/>
</dbReference>
<dbReference type="PRINTS" id="PR00080">
    <property type="entry name" value="SDRFAMILY"/>
</dbReference>
<dbReference type="CDD" id="cd05324">
    <property type="entry name" value="carb_red_PTCR-like_SDR_c"/>
    <property type="match status" value="1"/>
</dbReference>
<dbReference type="InterPro" id="IPR002347">
    <property type="entry name" value="SDR_fam"/>
</dbReference>
<dbReference type="SUPFAM" id="SSF51735">
    <property type="entry name" value="NAD(P)-binding Rossmann-fold domains"/>
    <property type="match status" value="1"/>
</dbReference>
<dbReference type="GO" id="GO:0016616">
    <property type="term" value="F:oxidoreductase activity, acting on the CH-OH group of donors, NAD or NADP as acceptor"/>
    <property type="evidence" value="ECO:0007669"/>
    <property type="project" value="InterPro"/>
</dbReference>
<dbReference type="EMBL" id="CP012673">
    <property type="protein sequence ID" value="AUX41855.1"/>
    <property type="molecule type" value="Genomic_DNA"/>
</dbReference>
<dbReference type="AlphaFoldDB" id="A0A2L0ERF1"/>
<dbReference type="Gene3D" id="3.40.50.720">
    <property type="entry name" value="NAD(P)-binding Rossmann-like Domain"/>
    <property type="match status" value="1"/>
</dbReference>
<name>A0A2L0ERF1_SORCE</name>
<evidence type="ECO:0000313" key="6">
    <source>
        <dbReference type="Proteomes" id="UP000238348"/>
    </source>
</evidence>
<comment type="similarity">
    <text evidence="1 4">Belongs to the short-chain dehydrogenases/reductases (SDR) family.</text>
</comment>
<evidence type="ECO:0000256" key="4">
    <source>
        <dbReference type="RuleBase" id="RU000363"/>
    </source>
</evidence>
<dbReference type="InterPro" id="IPR045313">
    <property type="entry name" value="CBR1-like"/>
</dbReference>
<accession>A0A2L0ERF1</accession>
<evidence type="ECO:0000256" key="2">
    <source>
        <dbReference type="ARBA" id="ARBA00022857"/>
    </source>
</evidence>
<evidence type="ECO:0000313" key="5">
    <source>
        <dbReference type="EMBL" id="AUX41855.1"/>
    </source>
</evidence>
<reference evidence="5 6" key="1">
    <citation type="submission" date="2015-09" db="EMBL/GenBank/DDBJ databases">
        <title>Sorangium comparison.</title>
        <authorList>
            <person name="Zaburannyi N."/>
            <person name="Bunk B."/>
            <person name="Overmann J."/>
            <person name="Mueller R."/>
        </authorList>
    </citation>
    <scope>NUCLEOTIDE SEQUENCE [LARGE SCALE GENOMIC DNA]</scope>
    <source>
        <strain evidence="5 6">So ce26</strain>
    </source>
</reference>
<organism evidence="5 6">
    <name type="scientific">Sorangium cellulosum</name>
    <name type="common">Polyangium cellulosum</name>
    <dbReference type="NCBI Taxonomy" id="56"/>
    <lineage>
        <taxon>Bacteria</taxon>
        <taxon>Pseudomonadati</taxon>
        <taxon>Myxococcota</taxon>
        <taxon>Polyangia</taxon>
        <taxon>Polyangiales</taxon>
        <taxon>Polyangiaceae</taxon>
        <taxon>Sorangium</taxon>
    </lineage>
</organism>
<protein>
    <submittedName>
        <fullName evidence="5">Short-chain dehydrogenase</fullName>
    </submittedName>
</protein>
<dbReference type="Proteomes" id="UP000238348">
    <property type="component" value="Chromosome"/>
</dbReference>
<dbReference type="Pfam" id="PF00106">
    <property type="entry name" value="adh_short"/>
    <property type="match status" value="2"/>
</dbReference>
<dbReference type="InterPro" id="IPR020904">
    <property type="entry name" value="Sc_DH/Rdtase_CS"/>
</dbReference>